<comment type="caution">
    <text evidence="7">The sequence shown here is derived from an EMBL/GenBank/DDBJ whole genome shotgun (WGS) entry which is preliminary data.</text>
</comment>
<keyword evidence="3" id="KW-0472">Membrane</keyword>
<keyword evidence="6" id="KW-0449">Lipoprotein</keyword>
<evidence type="ECO:0000256" key="4">
    <source>
        <dbReference type="ARBA" id="ARBA00023139"/>
    </source>
</evidence>
<accession>H5T7E1</accession>
<proteinExistence type="predicted"/>
<dbReference type="OrthoDB" id="6371029at2"/>
<evidence type="ECO:0000313" key="7">
    <source>
        <dbReference type="EMBL" id="GAB54218.1"/>
    </source>
</evidence>
<dbReference type="NCBIfam" id="NF047847">
    <property type="entry name" value="SS_mature_LptM"/>
    <property type="match status" value="1"/>
</dbReference>
<reference evidence="7 8" key="2">
    <citation type="journal article" date="2017" name="Antonie Van Leeuwenhoek">
        <title>Rhizobium rhizosphaerae sp. nov., a novel species isolated from rice rhizosphere.</title>
        <authorList>
            <person name="Zhao J.J."/>
            <person name="Zhang J."/>
            <person name="Zhang R.J."/>
            <person name="Zhang C.W."/>
            <person name="Yin H.Q."/>
            <person name="Zhang X.X."/>
        </authorList>
    </citation>
    <scope>NUCLEOTIDE SEQUENCE [LARGE SCALE GENOMIC DNA]</scope>
    <source>
        <strain evidence="7 8">ACAM 611</strain>
    </source>
</reference>
<evidence type="ECO:0000256" key="5">
    <source>
        <dbReference type="ARBA" id="ARBA00023237"/>
    </source>
</evidence>
<dbReference type="InterPro" id="IPR032831">
    <property type="entry name" value="LptM_cons"/>
</dbReference>
<keyword evidence="5" id="KW-0998">Cell outer membrane</keyword>
<gene>
    <name evidence="7" type="ORF">GPUN_0064</name>
</gene>
<dbReference type="GO" id="GO:0009279">
    <property type="term" value="C:cell outer membrane"/>
    <property type="evidence" value="ECO:0007669"/>
    <property type="project" value="UniProtKB-SubCell"/>
</dbReference>
<dbReference type="AlphaFoldDB" id="H5T7E1"/>
<evidence type="ECO:0000256" key="2">
    <source>
        <dbReference type="ARBA" id="ARBA00022729"/>
    </source>
</evidence>
<dbReference type="RefSeq" id="WP_006002234.1">
    <property type="nucleotide sequence ID" value="NZ_BAET01000002.1"/>
</dbReference>
<dbReference type="Proteomes" id="UP000053586">
    <property type="component" value="Unassembled WGS sequence"/>
</dbReference>
<evidence type="ECO:0008006" key="9">
    <source>
        <dbReference type="Google" id="ProtNLM"/>
    </source>
</evidence>
<dbReference type="PROSITE" id="PS51257">
    <property type="entry name" value="PROKAR_LIPOPROTEIN"/>
    <property type="match status" value="1"/>
</dbReference>
<sequence length="61" mass="6469">MRHLKLTAVIGVVLLLLSGCGQRGPLYIPQDMPQENTEPTLVPITQNVLPASSSSLTLKGA</sequence>
<keyword evidence="4" id="KW-0564">Palmitate</keyword>
<dbReference type="EMBL" id="BAET01000002">
    <property type="protein sequence ID" value="GAB54218.1"/>
    <property type="molecule type" value="Genomic_DNA"/>
</dbReference>
<reference evidence="7 8" key="1">
    <citation type="journal article" date="2012" name="J. Bacteriol.">
        <title>Genome sequence of proteorhodopsin-containing sea ice bacterium Glaciecola punicea ACAM 611T.</title>
        <authorList>
            <person name="Qin Q.-L."/>
            <person name="Xie B.-B."/>
            <person name="Shu Y.-L."/>
            <person name="Rong J.-C."/>
            <person name="Zhao D.-L."/>
            <person name="Zhang X.-Y."/>
            <person name="Chen X.-L."/>
            <person name="Zhou B.-C."/>
            <person name="Zhanga Y.-Z."/>
        </authorList>
    </citation>
    <scope>NUCLEOTIDE SEQUENCE [LARGE SCALE GENOMIC DNA]</scope>
    <source>
        <strain evidence="7 8">ACAM 611</strain>
    </source>
</reference>
<evidence type="ECO:0000256" key="1">
    <source>
        <dbReference type="ARBA" id="ARBA00004459"/>
    </source>
</evidence>
<dbReference type="Pfam" id="PF13627">
    <property type="entry name" value="LptM_cons"/>
    <property type="match status" value="1"/>
</dbReference>
<dbReference type="STRING" id="56804.BAE46_03665"/>
<evidence type="ECO:0000256" key="3">
    <source>
        <dbReference type="ARBA" id="ARBA00023136"/>
    </source>
</evidence>
<comment type="subcellular location">
    <subcellularLocation>
        <location evidence="1">Cell outer membrane</location>
        <topology evidence="1">Lipid-anchor</topology>
    </subcellularLocation>
</comment>
<evidence type="ECO:0000256" key="6">
    <source>
        <dbReference type="ARBA" id="ARBA00023288"/>
    </source>
</evidence>
<evidence type="ECO:0000313" key="8">
    <source>
        <dbReference type="Proteomes" id="UP000053586"/>
    </source>
</evidence>
<keyword evidence="8" id="KW-1185">Reference proteome</keyword>
<organism evidence="7 8">
    <name type="scientific">Glaciecola punicea ACAM 611</name>
    <dbReference type="NCBI Taxonomy" id="1121923"/>
    <lineage>
        <taxon>Bacteria</taxon>
        <taxon>Pseudomonadati</taxon>
        <taxon>Pseudomonadota</taxon>
        <taxon>Gammaproteobacteria</taxon>
        <taxon>Alteromonadales</taxon>
        <taxon>Alteromonadaceae</taxon>
        <taxon>Glaciecola</taxon>
    </lineage>
</organism>
<protein>
    <recommendedName>
        <fullName evidence="9">Lipoprotein</fullName>
    </recommendedName>
</protein>
<name>H5T7E1_9ALTE</name>
<keyword evidence="2" id="KW-0732">Signal</keyword>